<dbReference type="GO" id="GO:0046872">
    <property type="term" value="F:metal ion binding"/>
    <property type="evidence" value="ECO:0007669"/>
    <property type="project" value="UniProtKB-UniRule"/>
</dbReference>
<keyword evidence="5 9" id="KW-0255">Endonuclease</keyword>
<keyword evidence="7 9" id="KW-0460">Magnesium</keyword>
<accession>A0A6N8U437</accession>
<dbReference type="EC" id="3.1.-.-" evidence="9"/>
<dbReference type="GO" id="GO:0016787">
    <property type="term" value="F:hydrolase activity"/>
    <property type="evidence" value="ECO:0007669"/>
    <property type="project" value="UniProtKB-KW"/>
</dbReference>
<dbReference type="Pfam" id="PF09827">
    <property type="entry name" value="CRISPR_Cas2"/>
    <property type="match status" value="1"/>
</dbReference>
<dbReference type="CDD" id="cd09638">
    <property type="entry name" value="Cas2_I_II_III"/>
    <property type="match status" value="1"/>
</dbReference>
<keyword evidence="4 9" id="KW-0479">Metal-binding</keyword>
<evidence type="ECO:0000256" key="5">
    <source>
        <dbReference type="ARBA" id="ARBA00022759"/>
    </source>
</evidence>
<dbReference type="EMBL" id="WUUQ01000001">
    <property type="protein sequence ID" value="MXQ72958.1"/>
    <property type="molecule type" value="Genomic_DNA"/>
</dbReference>
<evidence type="ECO:0000313" key="11">
    <source>
        <dbReference type="Proteomes" id="UP000434036"/>
    </source>
</evidence>
<dbReference type="InterPro" id="IPR019199">
    <property type="entry name" value="Virulence_VapD/CRISPR_Cas2"/>
</dbReference>
<dbReference type="Gene3D" id="3.30.70.240">
    <property type="match status" value="1"/>
</dbReference>
<keyword evidence="8 9" id="KW-0051">Antiviral defense</keyword>
<dbReference type="GO" id="GO:0051607">
    <property type="term" value="P:defense response to virus"/>
    <property type="evidence" value="ECO:0007669"/>
    <property type="project" value="UniProtKB-UniRule"/>
</dbReference>
<comment type="similarity">
    <text evidence="2 9">Belongs to the CRISPR-associated endoribonuclease Cas2 protein family.</text>
</comment>
<evidence type="ECO:0000256" key="9">
    <source>
        <dbReference type="HAMAP-Rule" id="MF_01471"/>
    </source>
</evidence>
<dbReference type="Proteomes" id="UP000434036">
    <property type="component" value="Unassembled WGS sequence"/>
</dbReference>
<dbReference type="GO" id="GO:0043571">
    <property type="term" value="P:maintenance of CRISPR repeat elements"/>
    <property type="evidence" value="ECO:0007669"/>
    <property type="project" value="UniProtKB-UniRule"/>
</dbReference>
<organism evidence="10 11">
    <name type="scientific">Copranaerobaculum intestinale</name>
    <dbReference type="NCBI Taxonomy" id="2692629"/>
    <lineage>
        <taxon>Bacteria</taxon>
        <taxon>Bacillati</taxon>
        <taxon>Bacillota</taxon>
        <taxon>Erysipelotrichia</taxon>
        <taxon>Erysipelotrichales</taxon>
        <taxon>Erysipelotrichaceae</taxon>
        <taxon>Copranaerobaculum</taxon>
    </lineage>
</organism>
<evidence type="ECO:0000256" key="1">
    <source>
        <dbReference type="ARBA" id="ARBA00001946"/>
    </source>
</evidence>
<evidence type="ECO:0000256" key="2">
    <source>
        <dbReference type="ARBA" id="ARBA00009959"/>
    </source>
</evidence>
<evidence type="ECO:0000256" key="8">
    <source>
        <dbReference type="ARBA" id="ARBA00023118"/>
    </source>
</evidence>
<sequence>MNQEAISSFRIMRLIVLFDLPMQTNSEKREYQHYRKFLLEDGFQMLQFSVYIRFCKNIQDASKHTARVSALTPKKGNIRILSITEKQFEDMILVLGEKIPSEYIVNEQYTMVIE</sequence>
<dbReference type="HAMAP" id="MF_01471">
    <property type="entry name" value="Cas2"/>
    <property type="match status" value="1"/>
</dbReference>
<gene>
    <name evidence="9 10" type="primary">cas2</name>
    <name evidence="10" type="ORF">GSF08_03275</name>
</gene>
<keyword evidence="6 9" id="KW-0378">Hydrolase</keyword>
<feature type="binding site" evidence="9">
    <location>
        <position position="19"/>
    </location>
    <ligand>
        <name>Mg(2+)</name>
        <dbReference type="ChEBI" id="CHEBI:18420"/>
        <note>catalytic</note>
    </ligand>
</feature>
<name>A0A6N8U437_9FIRM</name>
<evidence type="ECO:0000256" key="4">
    <source>
        <dbReference type="ARBA" id="ARBA00022723"/>
    </source>
</evidence>
<evidence type="ECO:0000256" key="7">
    <source>
        <dbReference type="ARBA" id="ARBA00022842"/>
    </source>
</evidence>
<evidence type="ECO:0000256" key="3">
    <source>
        <dbReference type="ARBA" id="ARBA00022722"/>
    </source>
</evidence>
<dbReference type="GO" id="GO:0004521">
    <property type="term" value="F:RNA endonuclease activity"/>
    <property type="evidence" value="ECO:0007669"/>
    <property type="project" value="InterPro"/>
</dbReference>
<proteinExistence type="inferred from homology"/>
<reference evidence="10 11" key="1">
    <citation type="submission" date="2019-12" db="EMBL/GenBank/DDBJ databases">
        <authorList>
            <person name="Yang R."/>
        </authorList>
    </citation>
    <scope>NUCLEOTIDE SEQUENCE [LARGE SCALE GENOMIC DNA]</scope>
    <source>
        <strain evidence="10 11">DONG20-135</strain>
    </source>
</reference>
<comment type="cofactor">
    <cofactor evidence="1 9">
        <name>Mg(2+)</name>
        <dbReference type="ChEBI" id="CHEBI:18420"/>
    </cofactor>
</comment>
<keyword evidence="3 9" id="KW-0540">Nuclease</keyword>
<dbReference type="AlphaFoldDB" id="A0A6N8U437"/>
<evidence type="ECO:0000256" key="6">
    <source>
        <dbReference type="ARBA" id="ARBA00022801"/>
    </source>
</evidence>
<protein>
    <recommendedName>
        <fullName evidence="9">CRISPR-associated endoribonuclease Cas2</fullName>
        <ecNumber evidence="9">3.1.-.-</ecNumber>
    </recommendedName>
</protein>
<dbReference type="InterPro" id="IPR021127">
    <property type="entry name" value="CRISPR_associated_Cas2"/>
</dbReference>
<evidence type="ECO:0000313" key="10">
    <source>
        <dbReference type="EMBL" id="MXQ72958.1"/>
    </source>
</evidence>
<dbReference type="NCBIfam" id="TIGR01573">
    <property type="entry name" value="cas2"/>
    <property type="match status" value="1"/>
</dbReference>
<dbReference type="SUPFAM" id="SSF143430">
    <property type="entry name" value="TTP0101/SSO1404-like"/>
    <property type="match status" value="1"/>
</dbReference>
<reference evidence="10 11" key="2">
    <citation type="submission" date="2020-01" db="EMBL/GenBank/DDBJ databases">
        <title>Clostridiaceae sp. nov. isolated from the gut of human by culturomics.</title>
        <authorList>
            <person name="Chang Y."/>
        </authorList>
    </citation>
    <scope>NUCLEOTIDE SEQUENCE [LARGE SCALE GENOMIC DNA]</scope>
    <source>
        <strain evidence="10 11">DONG20-135</strain>
    </source>
</reference>
<comment type="subunit">
    <text evidence="9">Homodimer, forms a heterotetramer with a Cas1 homodimer.</text>
</comment>
<keyword evidence="11" id="KW-1185">Reference proteome</keyword>
<comment type="caution">
    <text evidence="10">The sequence shown here is derived from an EMBL/GenBank/DDBJ whole genome shotgun (WGS) entry which is preliminary data.</text>
</comment>
<comment type="function">
    <text evidence="9">CRISPR (clustered regularly interspaced short palindromic repeat), is an adaptive immune system that provides protection against mobile genetic elements (viruses, transposable elements and conjugative plasmids). CRISPR clusters contain sequences complementary to antecedent mobile elements and target invading nucleic acids. CRISPR clusters are transcribed and processed into CRISPR RNA (crRNA). Functions as a ssRNA-specific endoribonuclease. Involved in the integration of spacer DNA into the CRISPR cassette.</text>
</comment>